<reference evidence="2 3" key="1">
    <citation type="submission" date="2019-07" db="EMBL/GenBank/DDBJ databases">
        <title>Reclasification of Spiribacter aquaticus.</title>
        <authorList>
            <person name="Leon M.J."/>
            <person name="Sanchez-Porro C."/>
            <person name="Ventosa A."/>
        </authorList>
    </citation>
    <scope>NUCLEOTIDE SEQUENCE [LARGE SCALE GENOMIC DNA]</scope>
    <source>
        <strain evidence="2 3">SP30</strain>
    </source>
</reference>
<protein>
    <submittedName>
        <fullName evidence="2">Glycosyltransferase family 4 protein</fullName>
    </submittedName>
</protein>
<gene>
    <name evidence="2" type="ORF">FPL11_00015</name>
</gene>
<proteinExistence type="predicted"/>
<dbReference type="SUPFAM" id="SSF53756">
    <property type="entry name" value="UDP-Glycosyltransferase/glycogen phosphorylase"/>
    <property type="match status" value="1"/>
</dbReference>
<dbReference type="Gene3D" id="3.40.50.2000">
    <property type="entry name" value="Glycogen Phosphorylase B"/>
    <property type="match status" value="2"/>
</dbReference>
<comment type="caution">
    <text evidence="2">The sequence shown here is derived from an EMBL/GenBank/DDBJ whole genome shotgun (WGS) entry which is preliminary data.</text>
</comment>
<dbReference type="PANTHER" id="PTHR12526:SF635">
    <property type="entry name" value="GLYCOSYL TRANSFERASE GROUP 1"/>
    <property type="match status" value="1"/>
</dbReference>
<dbReference type="CDD" id="cd03801">
    <property type="entry name" value="GT4_PimA-like"/>
    <property type="match status" value="1"/>
</dbReference>
<evidence type="ECO:0000259" key="1">
    <source>
        <dbReference type="Pfam" id="PF00534"/>
    </source>
</evidence>
<name>A0A557RLY5_9GAMM</name>
<keyword evidence="2" id="KW-0808">Transferase</keyword>
<dbReference type="AlphaFoldDB" id="A0A557RLY5"/>
<dbReference type="Proteomes" id="UP000316688">
    <property type="component" value="Unassembled WGS sequence"/>
</dbReference>
<sequence length="342" mass="37823">MRIVVTANQAPFIRGGAESHAENLVAALREHGHQVELLRFYFRFHPPGAIESLMRYCEQQDLAVPNGQSVDRVISLQFPGYGVQHPEHIVWLLHQHRAAYELYDPETATTAERRLRDRIHDYDTRVLARARARFANSARVAERLASCNGLQAAPLHHPPPAVEQLQGGESWGYILCPSRLETLKRQWLLIEAAARTRVDTPILIAGDGGQRPQLEQLIAERGLGHRVRLLGRVSEAEKRQLYAHALAVFFGPQDEDYGYITLEAMAAGKPVITCEDSGGVLGFVEHGTTGWVVPPQAETVADAIDQYAADPAMAARQGVGGRAAFDALDLNWNRVVETLLAA</sequence>
<dbReference type="EMBL" id="VMKP01000001">
    <property type="protein sequence ID" value="TVO66132.1"/>
    <property type="molecule type" value="Genomic_DNA"/>
</dbReference>
<evidence type="ECO:0000313" key="3">
    <source>
        <dbReference type="Proteomes" id="UP000316688"/>
    </source>
</evidence>
<accession>A0A557RLY5</accession>
<dbReference type="InterPro" id="IPR001296">
    <property type="entry name" value="Glyco_trans_1"/>
</dbReference>
<organism evidence="2 3">
    <name type="scientific">Spiribacter aquaticus</name>
    <dbReference type="NCBI Taxonomy" id="1935996"/>
    <lineage>
        <taxon>Bacteria</taxon>
        <taxon>Pseudomonadati</taxon>
        <taxon>Pseudomonadota</taxon>
        <taxon>Gammaproteobacteria</taxon>
        <taxon>Chromatiales</taxon>
        <taxon>Ectothiorhodospiraceae</taxon>
        <taxon>Spiribacter</taxon>
    </lineage>
</organism>
<dbReference type="GO" id="GO:1901135">
    <property type="term" value="P:carbohydrate derivative metabolic process"/>
    <property type="evidence" value="ECO:0007669"/>
    <property type="project" value="UniProtKB-ARBA"/>
</dbReference>
<evidence type="ECO:0000313" key="2">
    <source>
        <dbReference type="EMBL" id="TVO66132.1"/>
    </source>
</evidence>
<keyword evidence="3" id="KW-1185">Reference proteome</keyword>
<dbReference type="RefSeq" id="WP_144233726.1">
    <property type="nucleotide sequence ID" value="NZ_VMKP01000001.1"/>
</dbReference>
<dbReference type="PANTHER" id="PTHR12526">
    <property type="entry name" value="GLYCOSYLTRANSFERASE"/>
    <property type="match status" value="1"/>
</dbReference>
<dbReference type="GO" id="GO:0016757">
    <property type="term" value="F:glycosyltransferase activity"/>
    <property type="evidence" value="ECO:0007669"/>
    <property type="project" value="InterPro"/>
</dbReference>
<feature type="domain" description="Glycosyl transferase family 1" evidence="1">
    <location>
        <begin position="173"/>
        <end position="318"/>
    </location>
</feature>
<dbReference type="Pfam" id="PF00534">
    <property type="entry name" value="Glycos_transf_1"/>
    <property type="match status" value="1"/>
</dbReference>